<feature type="compositionally biased region" description="Basic residues" evidence="1">
    <location>
        <begin position="201"/>
        <end position="210"/>
    </location>
</feature>
<accession>A0ABN3R5A8</accession>
<feature type="transmembrane region" description="Helical" evidence="2">
    <location>
        <begin position="42"/>
        <end position="65"/>
    </location>
</feature>
<comment type="caution">
    <text evidence="3">The sequence shown here is derived from an EMBL/GenBank/DDBJ whole genome shotgun (WGS) entry which is preliminary data.</text>
</comment>
<protein>
    <submittedName>
        <fullName evidence="3">Uncharacterized protein</fullName>
    </submittedName>
</protein>
<name>A0ABN3R5A8_9ACTN</name>
<dbReference type="Proteomes" id="UP001500151">
    <property type="component" value="Unassembled WGS sequence"/>
</dbReference>
<keyword evidence="2" id="KW-1133">Transmembrane helix</keyword>
<evidence type="ECO:0000313" key="3">
    <source>
        <dbReference type="EMBL" id="GAA2643661.1"/>
    </source>
</evidence>
<keyword evidence="2" id="KW-0472">Membrane</keyword>
<evidence type="ECO:0000256" key="1">
    <source>
        <dbReference type="SAM" id="MobiDB-lite"/>
    </source>
</evidence>
<dbReference type="EMBL" id="BAAASJ010000045">
    <property type="protein sequence ID" value="GAA2643661.1"/>
    <property type="molecule type" value="Genomic_DNA"/>
</dbReference>
<feature type="region of interest" description="Disordered" evidence="1">
    <location>
        <begin position="151"/>
        <end position="210"/>
    </location>
</feature>
<feature type="transmembrane region" description="Helical" evidence="2">
    <location>
        <begin position="72"/>
        <end position="93"/>
    </location>
</feature>
<evidence type="ECO:0000313" key="4">
    <source>
        <dbReference type="Proteomes" id="UP001500151"/>
    </source>
</evidence>
<proteinExistence type="predicted"/>
<sequence>MTVVAAVHVVAAVRVVAAVHVVTVVAAVHVVTAVSAGVPLVAAVLPVMIHVTTVTVVALGCSWVLMRVMRGVLGLALPVVMGVRVVLVVMVTWRFPAPKLGESAIESLGDLPGVRDRYEGLGRRDGAPQIRCPRVLLVALLGVVTTQDHEQISLRGRAHTRPPPTYQLRLDGEPLARASGGHRQQNSRPGNGRPQEPAPQLHRKAPSRQA</sequence>
<keyword evidence="2" id="KW-0812">Transmembrane</keyword>
<gene>
    <name evidence="3" type="ORF">GCM10010307_47680</name>
</gene>
<keyword evidence="4" id="KW-1185">Reference proteome</keyword>
<organism evidence="3 4">
    <name type="scientific">Streptomyces vastus</name>
    <dbReference type="NCBI Taxonomy" id="285451"/>
    <lineage>
        <taxon>Bacteria</taxon>
        <taxon>Bacillati</taxon>
        <taxon>Actinomycetota</taxon>
        <taxon>Actinomycetes</taxon>
        <taxon>Kitasatosporales</taxon>
        <taxon>Streptomycetaceae</taxon>
        <taxon>Streptomyces</taxon>
    </lineage>
</organism>
<reference evidence="3 4" key="1">
    <citation type="journal article" date="2019" name="Int. J. Syst. Evol. Microbiol.">
        <title>The Global Catalogue of Microorganisms (GCM) 10K type strain sequencing project: providing services to taxonomists for standard genome sequencing and annotation.</title>
        <authorList>
            <consortium name="The Broad Institute Genomics Platform"/>
            <consortium name="The Broad Institute Genome Sequencing Center for Infectious Disease"/>
            <person name="Wu L."/>
            <person name="Ma J."/>
        </authorList>
    </citation>
    <scope>NUCLEOTIDE SEQUENCE [LARGE SCALE GENOMIC DNA]</scope>
    <source>
        <strain evidence="3 4">JCM 4524</strain>
    </source>
</reference>
<evidence type="ECO:0000256" key="2">
    <source>
        <dbReference type="SAM" id="Phobius"/>
    </source>
</evidence>